<dbReference type="InterPro" id="IPR007202">
    <property type="entry name" value="4Fe-4S_dom"/>
</dbReference>
<evidence type="ECO:0000256" key="2">
    <source>
        <dbReference type="ARBA" id="ARBA00022723"/>
    </source>
</evidence>
<dbReference type="CDD" id="cd00130">
    <property type="entry name" value="PAS"/>
    <property type="match status" value="1"/>
</dbReference>
<dbReference type="InterPro" id="IPR017900">
    <property type="entry name" value="4Fe4S_Fe_S_CS"/>
</dbReference>
<dbReference type="Gene3D" id="3.30.70.20">
    <property type="match status" value="1"/>
</dbReference>
<evidence type="ECO:0000256" key="3">
    <source>
        <dbReference type="ARBA" id="ARBA00023004"/>
    </source>
</evidence>
<dbReference type="PROSITE" id="PS00198">
    <property type="entry name" value="4FE4S_FER_1"/>
    <property type="match status" value="2"/>
</dbReference>
<dbReference type="Pfam" id="PF04060">
    <property type="entry name" value="FeS"/>
    <property type="match status" value="1"/>
</dbReference>
<organism evidence="7 8">
    <name type="scientific">Candidatus Onthocola gallistercoris</name>
    <dbReference type="NCBI Taxonomy" id="2840876"/>
    <lineage>
        <taxon>Bacteria</taxon>
        <taxon>Bacillati</taxon>
        <taxon>Bacillota</taxon>
        <taxon>Bacilli</taxon>
        <taxon>Candidatus Onthocola</taxon>
    </lineage>
</organism>
<dbReference type="PANTHER" id="PTHR11615">
    <property type="entry name" value="NITRATE, FORMATE, IRON DEHYDROGENASE"/>
    <property type="match status" value="1"/>
</dbReference>
<evidence type="ECO:0000259" key="5">
    <source>
        <dbReference type="PROSITE" id="PS51379"/>
    </source>
</evidence>
<feature type="domain" description="4Fe-4S ferredoxin-type" evidence="5">
    <location>
        <begin position="31"/>
        <end position="60"/>
    </location>
</feature>
<sequence length="573" mass="64174">MASIGFKKARCKDCYKCVRVCPVKAIHVKSEHAMYVADECILCGQCLKACPQNTIVYLSDMEKVKAFIQANETVIASLDPAYLGIFGDTKQGTGQLRNSLYKLGFTHVRETAEGAAHVTRAYEALIEEGKMKNIITSACPAVNELVEKYYPEIIPMIAPVVSPMIAHGQMLKEEYGPDAKVVYIGSCAAHGREARLDSRTRGVVDAVLDFTELFRWLEEEQIDLKACEFSPREGKNAKVNGLYGVSGGILASIDADKGFGKYESLYVDGLEPIRELFECLKRDELENCVIELSTCVGGCINGPLAGGRARDRFRARIYTNLKIIREFPDLEEGDFKGNLTKAFRESAECIPEPSEEDIQAVLRADGKDTLEKQLNCGACGFKTCRERAIAVCQGKDQLNMCIPSLYQRTKSMSDVILSVMPSLIITVDEDMTIKEFNNAAEVAWKVPRDKAIGRKLDTFIPTEYFEKVFREKRSVVNLKVSYDQYQMVTMQNIIYMREQNLALGIFRDITAKEKERARHKQMKLNAVDMAQKVIDKQMMVAQEIAGLLGETTAETKMTLTKMRDSIIDDGDDE</sequence>
<keyword evidence="1" id="KW-0004">4Fe-4S</keyword>
<dbReference type="SMART" id="SM00091">
    <property type="entry name" value="PAS"/>
    <property type="match status" value="1"/>
</dbReference>
<dbReference type="InterPro" id="IPR035965">
    <property type="entry name" value="PAS-like_dom_sf"/>
</dbReference>
<dbReference type="GO" id="GO:0051539">
    <property type="term" value="F:4 iron, 4 sulfur cluster binding"/>
    <property type="evidence" value="ECO:0007669"/>
    <property type="project" value="UniProtKB-KW"/>
</dbReference>
<dbReference type="Pfam" id="PF13237">
    <property type="entry name" value="Fer4_10"/>
    <property type="match status" value="1"/>
</dbReference>
<comment type="caution">
    <text evidence="7">The sequence shown here is derived from an EMBL/GenBank/DDBJ whole genome shotgun (WGS) entry which is preliminary data.</text>
</comment>
<reference evidence="7" key="2">
    <citation type="journal article" date="2021" name="PeerJ">
        <title>Extensive microbial diversity within the chicken gut microbiome revealed by metagenomics and culture.</title>
        <authorList>
            <person name="Gilroy R."/>
            <person name="Ravi A."/>
            <person name="Getino M."/>
            <person name="Pursley I."/>
            <person name="Horton D.L."/>
            <person name="Alikhan N.F."/>
            <person name="Baker D."/>
            <person name="Gharbi K."/>
            <person name="Hall N."/>
            <person name="Watson M."/>
            <person name="Adriaenssens E.M."/>
            <person name="Foster-Nyarko E."/>
            <person name="Jarju S."/>
            <person name="Secka A."/>
            <person name="Antonio M."/>
            <person name="Oren A."/>
            <person name="Chaudhuri R.R."/>
            <person name="La Ragione R."/>
            <person name="Hildebrand F."/>
            <person name="Pallen M.J."/>
        </authorList>
    </citation>
    <scope>NUCLEOTIDE SEQUENCE</scope>
    <source>
        <strain evidence="7">CHK187-14744</strain>
    </source>
</reference>
<feature type="domain" description="4Fe-4S ferredoxin-type" evidence="5">
    <location>
        <begin position="2"/>
        <end position="30"/>
    </location>
</feature>
<dbReference type="PROSITE" id="PS51656">
    <property type="entry name" value="4FE4S"/>
    <property type="match status" value="1"/>
</dbReference>
<evidence type="ECO:0000313" key="7">
    <source>
        <dbReference type="EMBL" id="HIU03282.1"/>
    </source>
</evidence>
<dbReference type="Gene3D" id="3.30.450.20">
    <property type="entry name" value="PAS domain"/>
    <property type="match status" value="1"/>
</dbReference>
<feature type="domain" description="4Fe-4S" evidence="6">
    <location>
        <begin position="356"/>
        <end position="419"/>
    </location>
</feature>
<dbReference type="SUPFAM" id="SSF53920">
    <property type="entry name" value="Fe-only hydrogenase"/>
    <property type="match status" value="1"/>
</dbReference>
<dbReference type="InterPro" id="IPR009016">
    <property type="entry name" value="Fe_hydrogenase"/>
</dbReference>
<dbReference type="InterPro" id="IPR004108">
    <property type="entry name" value="Fe_hydrogenase_lsu_C"/>
</dbReference>
<dbReference type="Proteomes" id="UP000824164">
    <property type="component" value="Unassembled WGS sequence"/>
</dbReference>
<dbReference type="EMBL" id="DVLT01000051">
    <property type="protein sequence ID" value="HIU03282.1"/>
    <property type="molecule type" value="Genomic_DNA"/>
</dbReference>
<dbReference type="Pfam" id="PF02906">
    <property type="entry name" value="Fe_hyd_lg_C"/>
    <property type="match status" value="1"/>
</dbReference>
<dbReference type="SUPFAM" id="SSF54862">
    <property type="entry name" value="4Fe-4S ferredoxins"/>
    <property type="match status" value="1"/>
</dbReference>
<evidence type="ECO:0000256" key="1">
    <source>
        <dbReference type="ARBA" id="ARBA00022485"/>
    </source>
</evidence>
<dbReference type="Gene3D" id="1.10.15.40">
    <property type="entry name" value="Electron transport complex subunit B, putative Fe-S cluster"/>
    <property type="match status" value="1"/>
</dbReference>
<dbReference type="InterPro" id="IPR017896">
    <property type="entry name" value="4Fe4S_Fe-S-bd"/>
</dbReference>
<evidence type="ECO:0000313" key="8">
    <source>
        <dbReference type="Proteomes" id="UP000824164"/>
    </source>
</evidence>
<reference evidence="7" key="1">
    <citation type="submission" date="2020-10" db="EMBL/GenBank/DDBJ databases">
        <authorList>
            <person name="Gilroy R."/>
        </authorList>
    </citation>
    <scope>NUCLEOTIDE SEQUENCE</scope>
    <source>
        <strain evidence="7">CHK187-14744</strain>
    </source>
</reference>
<dbReference type="Gene3D" id="3.40.950.10">
    <property type="entry name" value="Fe-only Hydrogenase (Larger Subunit), Chain L, domain 3"/>
    <property type="match status" value="1"/>
</dbReference>
<keyword evidence="2" id="KW-0479">Metal-binding</keyword>
<dbReference type="SUPFAM" id="SSF55785">
    <property type="entry name" value="PYP-like sensor domain (PAS domain)"/>
    <property type="match status" value="1"/>
</dbReference>
<dbReference type="InterPro" id="IPR050340">
    <property type="entry name" value="Cytosolic_Fe-S_CAF"/>
</dbReference>
<dbReference type="GO" id="GO:0046872">
    <property type="term" value="F:metal ion binding"/>
    <property type="evidence" value="ECO:0007669"/>
    <property type="project" value="UniProtKB-KW"/>
</dbReference>
<gene>
    <name evidence="7" type="ORF">IAB63_08530</name>
</gene>
<keyword evidence="4" id="KW-0411">Iron-sulfur</keyword>
<dbReference type="AlphaFoldDB" id="A0A9D1HJF2"/>
<proteinExistence type="predicted"/>
<name>A0A9D1HJF2_9FIRM</name>
<evidence type="ECO:0000256" key="4">
    <source>
        <dbReference type="ARBA" id="ARBA00023014"/>
    </source>
</evidence>
<protein>
    <submittedName>
        <fullName evidence="7">4Fe-4S binding protein</fullName>
    </submittedName>
</protein>
<dbReference type="PROSITE" id="PS51379">
    <property type="entry name" value="4FE4S_FER_2"/>
    <property type="match status" value="2"/>
</dbReference>
<keyword evidence="3" id="KW-0408">Iron</keyword>
<accession>A0A9D1HJF2</accession>
<evidence type="ECO:0000259" key="6">
    <source>
        <dbReference type="PROSITE" id="PS51656"/>
    </source>
</evidence>
<dbReference type="InterPro" id="IPR000014">
    <property type="entry name" value="PAS"/>
</dbReference>